<evidence type="ECO:0000313" key="3">
    <source>
        <dbReference type="Proteomes" id="UP000823561"/>
    </source>
</evidence>
<feature type="coiled-coil region" evidence="1">
    <location>
        <begin position="39"/>
        <end position="73"/>
    </location>
</feature>
<keyword evidence="3" id="KW-1185">Reference proteome</keyword>
<reference evidence="2" key="1">
    <citation type="submission" date="2020-10" db="EMBL/GenBank/DDBJ databases">
        <title>Chromosome-scale genome assembly of the Allis shad, Alosa alosa.</title>
        <authorList>
            <person name="Margot Z."/>
            <person name="Christophe K."/>
            <person name="Cabau C."/>
            <person name="Louis A."/>
            <person name="Berthelot C."/>
            <person name="Parey E."/>
            <person name="Roest Crollius H."/>
            <person name="Montfort J."/>
            <person name="Robinson-Rechavi M."/>
            <person name="Bucao C."/>
            <person name="Bouchez O."/>
            <person name="Gislard M."/>
            <person name="Lluch J."/>
            <person name="Milhes M."/>
            <person name="Lampietro C."/>
            <person name="Lopez Roques C."/>
            <person name="Donnadieu C."/>
            <person name="Braasch I."/>
            <person name="Desvignes T."/>
            <person name="Postlethwait J."/>
            <person name="Bobe J."/>
            <person name="Guiguen Y."/>
        </authorList>
    </citation>
    <scope>NUCLEOTIDE SEQUENCE</scope>
    <source>
        <strain evidence="2">M-15738</strain>
        <tissue evidence="2">Blood</tissue>
    </source>
</reference>
<name>A0AAV6FYJ1_9TELE</name>
<dbReference type="AlphaFoldDB" id="A0AAV6FYJ1"/>
<sequence>MLESQQLLYHGGGISNGAAQSAQDQFEFRPLKVEPDTLCMSQAEELAMLRVRVQQLEREMARLAAENHHLKDLLVKGHIGAAVAYWLALRTCNRRVAGSNPNQ</sequence>
<organism evidence="2 3">
    <name type="scientific">Alosa alosa</name>
    <name type="common">allis shad</name>
    <dbReference type="NCBI Taxonomy" id="278164"/>
    <lineage>
        <taxon>Eukaryota</taxon>
        <taxon>Metazoa</taxon>
        <taxon>Chordata</taxon>
        <taxon>Craniata</taxon>
        <taxon>Vertebrata</taxon>
        <taxon>Euteleostomi</taxon>
        <taxon>Actinopterygii</taxon>
        <taxon>Neopterygii</taxon>
        <taxon>Teleostei</taxon>
        <taxon>Clupei</taxon>
        <taxon>Clupeiformes</taxon>
        <taxon>Clupeoidei</taxon>
        <taxon>Clupeidae</taxon>
        <taxon>Alosa</taxon>
    </lineage>
</organism>
<accession>A0AAV6FYJ1</accession>
<evidence type="ECO:0000313" key="2">
    <source>
        <dbReference type="EMBL" id="KAG5266255.1"/>
    </source>
</evidence>
<keyword evidence="1" id="KW-0175">Coiled coil</keyword>
<proteinExistence type="predicted"/>
<dbReference type="EMBL" id="JADWDJ010000018">
    <property type="protein sequence ID" value="KAG5266255.1"/>
    <property type="molecule type" value="Genomic_DNA"/>
</dbReference>
<dbReference type="Proteomes" id="UP000823561">
    <property type="component" value="Chromosome 18"/>
</dbReference>
<gene>
    <name evidence="2" type="ORF">AALO_G00228930</name>
</gene>
<evidence type="ECO:0000256" key="1">
    <source>
        <dbReference type="SAM" id="Coils"/>
    </source>
</evidence>
<comment type="caution">
    <text evidence="2">The sequence shown here is derived from an EMBL/GenBank/DDBJ whole genome shotgun (WGS) entry which is preliminary data.</text>
</comment>
<protein>
    <submittedName>
        <fullName evidence="2">Uncharacterized protein</fullName>
    </submittedName>
</protein>